<name>A0ACB7Y697_9ERIC</name>
<evidence type="ECO:0000313" key="1">
    <source>
        <dbReference type="EMBL" id="KAH7849100.1"/>
    </source>
</evidence>
<evidence type="ECO:0000313" key="2">
    <source>
        <dbReference type="Proteomes" id="UP000828048"/>
    </source>
</evidence>
<comment type="caution">
    <text evidence="1">The sequence shown here is derived from an EMBL/GenBank/DDBJ whole genome shotgun (WGS) entry which is preliminary data.</text>
</comment>
<gene>
    <name evidence="1" type="ORF">Vadar_012923</name>
</gene>
<sequence length="224" mass="24960">MADFPSYKNVESGFLFNWPDIRTYELVFSLFGNMNAPYEEGNLFSLVDVAERIHAIEMDMLLEQREWSGSSSSTYDMILHSLVEAAIWQLIYSIYETWDFLPDVASYNILIDCCSIVRFFKSATALVSLMVSDGFHPQAVTYTALIKMEHTVLITRSNVIHYIGKIQYMGPFRLELTIAGSGGFQVTTATEKVSLNESKGTGRLVGKDGAFVGCGVVPAVYVVA</sequence>
<reference evidence="1 2" key="1">
    <citation type="journal article" date="2021" name="Hortic Res">
        <title>High-quality reference genome and annotation aids understanding of berry development for evergreen blueberry (Vaccinium darrowii).</title>
        <authorList>
            <person name="Yu J."/>
            <person name="Hulse-Kemp A.M."/>
            <person name="Babiker E."/>
            <person name="Staton M."/>
        </authorList>
    </citation>
    <scope>NUCLEOTIDE SEQUENCE [LARGE SCALE GENOMIC DNA]</scope>
    <source>
        <strain evidence="2">cv. NJ 8807/NJ 8810</strain>
        <tissue evidence="1">Young leaf</tissue>
    </source>
</reference>
<proteinExistence type="predicted"/>
<keyword evidence="2" id="KW-1185">Reference proteome</keyword>
<accession>A0ACB7Y697</accession>
<protein>
    <submittedName>
        <fullName evidence="1">Uncharacterized protein</fullName>
    </submittedName>
</protein>
<dbReference type="Proteomes" id="UP000828048">
    <property type="component" value="Chromosome 7"/>
</dbReference>
<organism evidence="1 2">
    <name type="scientific">Vaccinium darrowii</name>
    <dbReference type="NCBI Taxonomy" id="229202"/>
    <lineage>
        <taxon>Eukaryota</taxon>
        <taxon>Viridiplantae</taxon>
        <taxon>Streptophyta</taxon>
        <taxon>Embryophyta</taxon>
        <taxon>Tracheophyta</taxon>
        <taxon>Spermatophyta</taxon>
        <taxon>Magnoliopsida</taxon>
        <taxon>eudicotyledons</taxon>
        <taxon>Gunneridae</taxon>
        <taxon>Pentapetalae</taxon>
        <taxon>asterids</taxon>
        <taxon>Ericales</taxon>
        <taxon>Ericaceae</taxon>
        <taxon>Vaccinioideae</taxon>
        <taxon>Vaccinieae</taxon>
        <taxon>Vaccinium</taxon>
    </lineage>
</organism>
<dbReference type="EMBL" id="CM037157">
    <property type="protein sequence ID" value="KAH7849100.1"/>
    <property type="molecule type" value="Genomic_DNA"/>
</dbReference>